<organism evidence="1 2">
    <name type="scientific">Novosphingobium pokkalii</name>
    <dbReference type="NCBI Taxonomy" id="1770194"/>
    <lineage>
        <taxon>Bacteria</taxon>
        <taxon>Pseudomonadati</taxon>
        <taxon>Pseudomonadota</taxon>
        <taxon>Alphaproteobacteria</taxon>
        <taxon>Sphingomonadales</taxon>
        <taxon>Sphingomonadaceae</taxon>
        <taxon>Novosphingobium</taxon>
    </lineage>
</organism>
<sequence>MRQLGAWGRRALLAGPLVVAGFLCGHLSAAGQGVRAVKPEPLVVSAARTLGVKRCLPMISGIAQRATSGATMQDIIVDWDRGAPDAAPFFSLTGLGNGSQRAALTIAAIPTPAGCAVLVERASFAQQACTAVATNDLSGFPSARLIDGIMVYQNPAQPGETYTLINNPGGCLILRRQASLKWQGK</sequence>
<keyword evidence="2" id="KW-1185">Reference proteome</keyword>
<reference evidence="2" key="1">
    <citation type="journal article" date="2019" name="Int. J. Syst. Evol. Microbiol.">
        <title>The Global Catalogue of Microorganisms (GCM) 10K type strain sequencing project: providing services to taxonomists for standard genome sequencing and annotation.</title>
        <authorList>
            <consortium name="The Broad Institute Genomics Platform"/>
            <consortium name="The Broad Institute Genome Sequencing Center for Infectious Disease"/>
            <person name="Wu L."/>
            <person name="Ma J."/>
        </authorList>
    </citation>
    <scope>NUCLEOTIDE SEQUENCE [LARGE SCALE GENOMIC DNA]</scope>
    <source>
        <strain evidence="2">KCTC 42224</strain>
    </source>
</reference>
<protein>
    <submittedName>
        <fullName evidence="1">Uncharacterized protein</fullName>
    </submittedName>
</protein>
<gene>
    <name evidence="1" type="ORF">ACFOOT_01630</name>
</gene>
<proteinExistence type="predicted"/>
<evidence type="ECO:0000313" key="1">
    <source>
        <dbReference type="EMBL" id="MFC3670116.1"/>
    </source>
</evidence>
<evidence type="ECO:0000313" key="2">
    <source>
        <dbReference type="Proteomes" id="UP001595683"/>
    </source>
</evidence>
<dbReference type="RefSeq" id="WP_229815375.1">
    <property type="nucleotide sequence ID" value="NZ_BMZP01000013.1"/>
</dbReference>
<comment type="caution">
    <text evidence="1">The sequence shown here is derived from an EMBL/GenBank/DDBJ whole genome shotgun (WGS) entry which is preliminary data.</text>
</comment>
<dbReference type="EMBL" id="JBHRYE010000003">
    <property type="protein sequence ID" value="MFC3670116.1"/>
    <property type="molecule type" value="Genomic_DNA"/>
</dbReference>
<name>A0ABV7UZW1_9SPHN</name>
<accession>A0ABV7UZW1</accession>
<dbReference type="Proteomes" id="UP001595683">
    <property type="component" value="Unassembled WGS sequence"/>
</dbReference>